<geneLocation type="plasmid" evidence="4">
    <name>pnpa200</name>
</geneLocation>
<evidence type="ECO:0000256" key="1">
    <source>
        <dbReference type="SAM" id="MobiDB-lite"/>
    </source>
</evidence>
<gene>
    <name evidence="3" type="ORF">FGF80_17920</name>
</gene>
<keyword evidence="2" id="KW-0812">Transmembrane</keyword>
<feature type="region of interest" description="Disordered" evidence="1">
    <location>
        <begin position="1"/>
        <end position="28"/>
    </location>
</feature>
<keyword evidence="4" id="KW-1185">Reference proteome</keyword>
<reference evidence="4" key="1">
    <citation type="submission" date="2019-05" db="EMBL/GenBank/DDBJ databases">
        <title>Complete Genome Sequence and Methylation Pattern of the Halophilic Archaeon Natrinema pallidum BOL6-1.</title>
        <authorList>
            <person name="DasSarma P."/>
            <person name="DasSarma B.P."/>
            <person name="DasSarma S.L."/>
            <person name="Martinez F.L."/>
            <person name="Guzman D."/>
            <person name="Roberts R.J."/>
            <person name="DasSarma S."/>
        </authorList>
    </citation>
    <scope>NUCLEOTIDE SEQUENCE [LARGE SCALE GENOMIC DNA]</scope>
    <source>
        <strain evidence="4">BOL6-1</strain>
        <plasmid evidence="4">pnpa200</plasmid>
    </source>
</reference>
<feature type="transmembrane region" description="Helical" evidence="2">
    <location>
        <begin position="61"/>
        <end position="82"/>
    </location>
</feature>
<keyword evidence="2" id="KW-1133">Transmembrane helix</keyword>
<evidence type="ECO:0000313" key="4">
    <source>
        <dbReference type="Proteomes" id="UP000307562"/>
    </source>
</evidence>
<keyword evidence="3" id="KW-0614">Plasmid</keyword>
<evidence type="ECO:0000256" key="2">
    <source>
        <dbReference type="SAM" id="Phobius"/>
    </source>
</evidence>
<proteinExistence type="predicted"/>
<name>A0A4P9TJC4_9EURY</name>
<dbReference type="EMBL" id="CP040638">
    <property type="protein sequence ID" value="QCW05121.1"/>
    <property type="molecule type" value="Genomic_DNA"/>
</dbReference>
<keyword evidence="2" id="KW-0472">Membrane</keyword>
<protein>
    <submittedName>
        <fullName evidence="3">Uncharacterized protein</fullName>
    </submittedName>
</protein>
<evidence type="ECO:0000313" key="3">
    <source>
        <dbReference type="EMBL" id="QCW05121.1"/>
    </source>
</evidence>
<accession>A0A4P9TJC4</accession>
<dbReference type="Proteomes" id="UP000307562">
    <property type="component" value="Plasmid pNPA200"/>
</dbReference>
<sequence>MSFSVAAAVGGSRGVPKGTEPKNYSARCSPPHANIQLKHTKRRLSIGSVQSLKRCVNGTHYYTDISQIVLLVLFYSFFNFLFYSFFNFPFYSFPNLFFIYDIPLFCFLV</sequence>
<dbReference type="KEGG" id="npl:FGF80_17920"/>
<organism evidence="3 4">
    <name type="scientific">Natrinema pallidum</name>
    <dbReference type="NCBI Taxonomy" id="69527"/>
    <lineage>
        <taxon>Archaea</taxon>
        <taxon>Methanobacteriati</taxon>
        <taxon>Methanobacteriota</taxon>
        <taxon>Stenosarchaea group</taxon>
        <taxon>Halobacteria</taxon>
        <taxon>Halobacteriales</taxon>
        <taxon>Natrialbaceae</taxon>
        <taxon>Natrinema</taxon>
    </lineage>
</organism>
<dbReference type="AlphaFoldDB" id="A0A4P9TJC4"/>